<sequence>MSEKVCIICNLNCSRREMDMAKLGVYLQLNGYNLVRDEMIADYIVVTSCGFINETTKMALEQIERVKKYSAKIIVTGCVPDTDIEKLKSIFSGIVIRNTELEKFDDIFGKFHKLKDIPDVHDMAWGSKYFCVEVSRGCPENCSYCATRWAVGKLHSKPVEKCVSEIKLFNESNADKVVINGDNVGAYGLDIGESFGSLIQELPLVENGYSALIDSLHPKWLLKYYDSILDAAQKNTLGMIVSAIQSGSERIIKLMRRKADMNQLKKAFLELKKVSPQLILGTEVIIGFPTETDTELEESIKFVLDTKIDWGHLFIFSPKDGTEAAAMEEQVDENIKIKRINHFIEQLKANDYLVHKEEKSQAVIFCRKEVCMKSREADNVFWKHCFDTICPNEQGQEELLEIYRNTGDISNTIR</sequence>
<dbReference type="PROSITE" id="PS01278">
    <property type="entry name" value="MTTASE_RADICAL"/>
    <property type="match status" value="1"/>
</dbReference>
<dbReference type="InterPro" id="IPR007197">
    <property type="entry name" value="rSAM"/>
</dbReference>
<dbReference type="PANTHER" id="PTHR11918">
    <property type="entry name" value="RADICAL SAM PROTEINS"/>
    <property type="match status" value="1"/>
</dbReference>
<comment type="caution">
    <text evidence="10">The sequence shown here is derived from an EMBL/GenBank/DDBJ whole genome shotgun (WGS) entry which is preliminary data.</text>
</comment>
<keyword evidence="3" id="KW-0808">Transferase</keyword>
<dbReference type="PROSITE" id="PS51449">
    <property type="entry name" value="MTTASE_N"/>
    <property type="match status" value="1"/>
</dbReference>
<dbReference type="SUPFAM" id="SSF102114">
    <property type="entry name" value="Radical SAM enzymes"/>
    <property type="match status" value="1"/>
</dbReference>
<keyword evidence="7" id="KW-0411">Iron-sulfur</keyword>
<dbReference type="SFLD" id="SFLDS00029">
    <property type="entry name" value="Radical_SAM"/>
    <property type="match status" value="1"/>
</dbReference>
<dbReference type="InterPro" id="IPR038135">
    <property type="entry name" value="Methylthiotransferase_N_sf"/>
</dbReference>
<dbReference type="GO" id="GO:0035598">
    <property type="term" value="F:tRNA (N(6)-L-threonylcarbamoyladenosine(37)-C(2))-methylthiotransferase activity"/>
    <property type="evidence" value="ECO:0007669"/>
    <property type="project" value="TreeGrafter"/>
</dbReference>
<feature type="domain" description="MTTase N-terminal" evidence="8">
    <location>
        <begin position="4"/>
        <end position="126"/>
    </location>
</feature>
<feature type="domain" description="Radical SAM core" evidence="9">
    <location>
        <begin position="124"/>
        <end position="353"/>
    </location>
</feature>
<gene>
    <name evidence="10" type="ORF">DWX53_13145</name>
</gene>
<dbReference type="PANTHER" id="PTHR11918:SF45">
    <property type="entry name" value="THREONYLCARBAMOYLADENOSINE TRNA METHYLTHIOTRANSFERASE"/>
    <property type="match status" value="1"/>
</dbReference>
<dbReference type="RefSeq" id="WP_081695234.1">
    <property type="nucleotide sequence ID" value="NZ_QRWH01000016.1"/>
</dbReference>
<comment type="cofactor">
    <cofactor evidence="1">
        <name>[4Fe-4S] cluster</name>
        <dbReference type="ChEBI" id="CHEBI:49883"/>
    </cofactor>
</comment>
<protein>
    <submittedName>
        <fullName evidence="10">Radical SAM protein</fullName>
    </submittedName>
</protein>
<dbReference type="InterPro" id="IPR058240">
    <property type="entry name" value="rSAM_sf"/>
</dbReference>
<organism evidence="10 11">
    <name type="scientific">Dorea formicigenerans</name>
    <dbReference type="NCBI Taxonomy" id="39486"/>
    <lineage>
        <taxon>Bacteria</taxon>
        <taxon>Bacillati</taxon>
        <taxon>Bacillota</taxon>
        <taxon>Clostridia</taxon>
        <taxon>Lachnospirales</taxon>
        <taxon>Lachnospiraceae</taxon>
        <taxon>Dorea</taxon>
    </lineage>
</organism>
<dbReference type="GeneID" id="42786461"/>
<evidence type="ECO:0000256" key="1">
    <source>
        <dbReference type="ARBA" id="ARBA00001966"/>
    </source>
</evidence>
<dbReference type="Pfam" id="PF04055">
    <property type="entry name" value="Radical_SAM"/>
    <property type="match status" value="1"/>
</dbReference>
<evidence type="ECO:0000259" key="8">
    <source>
        <dbReference type="PROSITE" id="PS51449"/>
    </source>
</evidence>
<dbReference type="Pfam" id="PF00919">
    <property type="entry name" value="UPF0004"/>
    <property type="match status" value="1"/>
</dbReference>
<keyword evidence="6" id="KW-0408">Iron</keyword>
<evidence type="ECO:0000256" key="4">
    <source>
        <dbReference type="ARBA" id="ARBA00022691"/>
    </source>
</evidence>
<dbReference type="InterPro" id="IPR006638">
    <property type="entry name" value="Elp3/MiaA/NifB-like_rSAM"/>
</dbReference>
<evidence type="ECO:0000259" key="9">
    <source>
        <dbReference type="PROSITE" id="PS51918"/>
    </source>
</evidence>
<evidence type="ECO:0000256" key="5">
    <source>
        <dbReference type="ARBA" id="ARBA00022723"/>
    </source>
</evidence>
<dbReference type="InterPro" id="IPR023404">
    <property type="entry name" value="rSAM_horseshoe"/>
</dbReference>
<evidence type="ECO:0000313" key="11">
    <source>
        <dbReference type="Proteomes" id="UP000283630"/>
    </source>
</evidence>
<dbReference type="SMART" id="SM00729">
    <property type="entry name" value="Elp3"/>
    <property type="match status" value="1"/>
</dbReference>
<keyword evidence="2" id="KW-0004">4Fe-4S</keyword>
<proteinExistence type="predicted"/>
<evidence type="ECO:0000256" key="2">
    <source>
        <dbReference type="ARBA" id="ARBA00022485"/>
    </source>
</evidence>
<dbReference type="Proteomes" id="UP000283630">
    <property type="component" value="Unassembled WGS sequence"/>
</dbReference>
<dbReference type="PROSITE" id="PS51918">
    <property type="entry name" value="RADICAL_SAM"/>
    <property type="match status" value="1"/>
</dbReference>
<name>A0A412MC43_9FIRM</name>
<dbReference type="AlphaFoldDB" id="A0A412MC43"/>
<dbReference type="Gene3D" id="3.40.50.12160">
    <property type="entry name" value="Methylthiotransferase, N-terminal domain"/>
    <property type="match status" value="1"/>
</dbReference>
<dbReference type="GO" id="GO:0051539">
    <property type="term" value="F:4 iron, 4 sulfur cluster binding"/>
    <property type="evidence" value="ECO:0007669"/>
    <property type="project" value="UniProtKB-KW"/>
</dbReference>
<evidence type="ECO:0000256" key="7">
    <source>
        <dbReference type="ARBA" id="ARBA00023014"/>
    </source>
</evidence>
<reference evidence="10 11" key="1">
    <citation type="submission" date="2018-08" db="EMBL/GenBank/DDBJ databases">
        <title>A genome reference for cultivated species of the human gut microbiota.</title>
        <authorList>
            <person name="Zou Y."/>
            <person name="Xue W."/>
            <person name="Luo G."/>
        </authorList>
    </citation>
    <scope>NUCLEOTIDE SEQUENCE [LARGE SCALE GENOMIC DNA]</scope>
    <source>
        <strain evidence="10 11">AF19-4AC</strain>
    </source>
</reference>
<dbReference type="InterPro" id="IPR013848">
    <property type="entry name" value="Methylthiotransferase_N"/>
</dbReference>
<evidence type="ECO:0000313" key="10">
    <source>
        <dbReference type="EMBL" id="RGT07162.1"/>
    </source>
</evidence>
<evidence type="ECO:0000256" key="6">
    <source>
        <dbReference type="ARBA" id="ARBA00023004"/>
    </source>
</evidence>
<dbReference type="EMBL" id="QRWH01000016">
    <property type="protein sequence ID" value="RGT07162.1"/>
    <property type="molecule type" value="Genomic_DNA"/>
</dbReference>
<keyword evidence="5" id="KW-0479">Metal-binding</keyword>
<accession>A0A412MC43</accession>
<evidence type="ECO:0000256" key="3">
    <source>
        <dbReference type="ARBA" id="ARBA00022679"/>
    </source>
</evidence>
<keyword evidence="4" id="KW-0949">S-adenosyl-L-methionine</keyword>
<dbReference type="SFLD" id="SFLDG01082">
    <property type="entry name" value="B12-binding_domain_containing"/>
    <property type="match status" value="1"/>
</dbReference>
<dbReference type="InterPro" id="IPR020612">
    <property type="entry name" value="Methylthiotransferase_CS"/>
</dbReference>
<dbReference type="Gene3D" id="3.80.30.20">
    <property type="entry name" value="tm_1862 like domain"/>
    <property type="match status" value="1"/>
</dbReference>
<dbReference type="GO" id="GO:0046872">
    <property type="term" value="F:metal ion binding"/>
    <property type="evidence" value="ECO:0007669"/>
    <property type="project" value="UniProtKB-KW"/>
</dbReference>